<dbReference type="InterPro" id="IPR002104">
    <property type="entry name" value="Integrase_catalytic"/>
</dbReference>
<dbReference type="eggNOG" id="COG0582">
    <property type="taxonomic scope" value="Bacteria"/>
</dbReference>
<comment type="caution">
    <text evidence="5">The sequence shown here is derived from an EMBL/GenBank/DDBJ whole genome shotgun (WGS) entry which is preliminary data.</text>
</comment>
<evidence type="ECO:0000256" key="2">
    <source>
        <dbReference type="ARBA" id="ARBA00023125"/>
    </source>
</evidence>
<dbReference type="OrthoDB" id="4137935at2"/>
<dbReference type="AlphaFoldDB" id="A0A087DPZ7"/>
<keyword evidence="6" id="KW-1185">Reference proteome</keyword>
<dbReference type="InterPro" id="IPR050090">
    <property type="entry name" value="Tyrosine_recombinase_XerCD"/>
</dbReference>
<dbReference type="InterPro" id="IPR011010">
    <property type="entry name" value="DNA_brk_join_enz"/>
</dbReference>
<dbReference type="GO" id="GO:0015074">
    <property type="term" value="P:DNA integration"/>
    <property type="evidence" value="ECO:0007669"/>
    <property type="project" value="InterPro"/>
</dbReference>
<sequence length="309" mass="34180">MSDLRALADSYLATRRALGFKLTAPGKTLDAFVTWMDEHGEPTIRRDLATEWVLQFSRRTVSERLNHIRQFAQHAAWFDPATEIPLVDGNPYGSHRAHPMILTPPQVDALLSAAGRLSPTVRAASWQTLLGLLTVTGLRISEARNLNDTDITADEDSDGGWLRVTDTKFGKSRLVPIHASTLAATRRFQRLRDRTFPEPKTTAVFVARRGTRIARSTAGQTFQEIRTMAGLSGGPTQPAVRLHDLRHSFATNTLIEHIRAGGDVDQMMPVLSTWLGHVSPESTYWYLSNTPELAAALAERIQNAGAGHE</sequence>
<protein>
    <submittedName>
        <fullName evidence="5">Phage integrase/recombinase</fullName>
    </submittedName>
</protein>
<dbReference type="SUPFAM" id="SSF56349">
    <property type="entry name" value="DNA breaking-rejoining enzymes"/>
    <property type="match status" value="1"/>
</dbReference>
<evidence type="ECO:0000256" key="1">
    <source>
        <dbReference type="ARBA" id="ARBA00008857"/>
    </source>
</evidence>
<accession>A0A087DPZ7</accession>
<comment type="similarity">
    <text evidence="1">Belongs to the 'phage' integrase family.</text>
</comment>
<dbReference type="EMBL" id="JGZR01000023">
    <property type="protein sequence ID" value="KFI97597.1"/>
    <property type="molecule type" value="Genomic_DNA"/>
</dbReference>
<dbReference type="PANTHER" id="PTHR30349">
    <property type="entry name" value="PHAGE INTEGRASE-RELATED"/>
    <property type="match status" value="1"/>
</dbReference>
<dbReference type="Gene3D" id="1.10.443.10">
    <property type="entry name" value="Intergrase catalytic core"/>
    <property type="match status" value="1"/>
</dbReference>
<reference evidence="5 6" key="1">
    <citation type="submission" date="2014-03" db="EMBL/GenBank/DDBJ databases">
        <title>Genomics of Bifidobacteria.</title>
        <authorList>
            <person name="Ventura M."/>
            <person name="Milani C."/>
            <person name="Lugli G.A."/>
        </authorList>
    </citation>
    <scope>NUCLEOTIDE SEQUENCE [LARGE SCALE GENOMIC DNA]</scope>
    <source>
        <strain evidence="5 6">LMG 11597</strain>
    </source>
</reference>
<gene>
    <name evidence="5" type="ORF">BISU_1962</name>
</gene>
<dbReference type="STRING" id="77635.BISU_1962"/>
<keyword evidence="3" id="KW-0233">DNA recombination</keyword>
<dbReference type="PROSITE" id="PS51898">
    <property type="entry name" value="TYR_RECOMBINASE"/>
    <property type="match status" value="1"/>
</dbReference>
<dbReference type="GO" id="GO:0003677">
    <property type="term" value="F:DNA binding"/>
    <property type="evidence" value="ECO:0007669"/>
    <property type="project" value="UniProtKB-KW"/>
</dbReference>
<evidence type="ECO:0000313" key="6">
    <source>
        <dbReference type="Proteomes" id="UP000029055"/>
    </source>
</evidence>
<name>A0A087DPZ7_9BIFI</name>
<keyword evidence="2" id="KW-0238">DNA-binding</keyword>
<dbReference type="Proteomes" id="UP000029055">
    <property type="component" value="Unassembled WGS sequence"/>
</dbReference>
<proteinExistence type="inferred from homology"/>
<dbReference type="Pfam" id="PF00589">
    <property type="entry name" value="Phage_integrase"/>
    <property type="match status" value="1"/>
</dbReference>
<dbReference type="GO" id="GO:0006310">
    <property type="term" value="P:DNA recombination"/>
    <property type="evidence" value="ECO:0007669"/>
    <property type="project" value="UniProtKB-KW"/>
</dbReference>
<feature type="domain" description="Tyr recombinase" evidence="4">
    <location>
        <begin position="97"/>
        <end position="299"/>
    </location>
</feature>
<evidence type="ECO:0000259" key="4">
    <source>
        <dbReference type="PROSITE" id="PS51898"/>
    </source>
</evidence>
<dbReference type="RefSeq" id="WP_024463552.1">
    <property type="nucleotide sequence ID" value="NZ_CP062939.1"/>
</dbReference>
<evidence type="ECO:0000313" key="5">
    <source>
        <dbReference type="EMBL" id="KFI97597.1"/>
    </source>
</evidence>
<evidence type="ECO:0000256" key="3">
    <source>
        <dbReference type="ARBA" id="ARBA00023172"/>
    </source>
</evidence>
<organism evidence="5 6">
    <name type="scientific">Bifidobacterium subtile</name>
    <dbReference type="NCBI Taxonomy" id="77635"/>
    <lineage>
        <taxon>Bacteria</taxon>
        <taxon>Bacillati</taxon>
        <taxon>Actinomycetota</taxon>
        <taxon>Actinomycetes</taxon>
        <taxon>Bifidobacteriales</taxon>
        <taxon>Bifidobacteriaceae</taxon>
        <taxon>Bifidobacterium</taxon>
    </lineage>
</organism>
<dbReference type="PANTHER" id="PTHR30349:SF41">
    <property type="entry name" value="INTEGRASE_RECOMBINASE PROTEIN MJ0367-RELATED"/>
    <property type="match status" value="1"/>
</dbReference>
<dbReference type="InterPro" id="IPR013762">
    <property type="entry name" value="Integrase-like_cat_sf"/>
</dbReference>